<dbReference type="InterPro" id="IPR029039">
    <property type="entry name" value="Flavoprotein-like_sf"/>
</dbReference>
<organism evidence="1">
    <name type="scientific">bioreactor metagenome</name>
    <dbReference type="NCBI Taxonomy" id="1076179"/>
    <lineage>
        <taxon>unclassified sequences</taxon>
        <taxon>metagenomes</taxon>
        <taxon>ecological metagenomes</taxon>
    </lineage>
</organism>
<dbReference type="EMBL" id="VSSQ01049709">
    <property type="protein sequence ID" value="MPN03785.1"/>
    <property type="molecule type" value="Genomic_DNA"/>
</dbReference>
<proteinExistence type="predicted"/>
<name>A0A645EP37_9ZZZZ</name>
<accession>A0A645EP37</accession>
<comment type="caution">
    <text evidence="1">The sequence shown here is derived from an EMBL/GenBank/DDBJ whole genome shotgun (WGS) entry which is preliminary data.</text>
</comment>
<dbReference type="AlphaFoldDB" id="A0A645EP37"/>
<protein>
    <submittedName>
        <fullName evidence="1">Uncharacterized protein</fullName>
    </submittedName>
</protein>
<sequence length="127" mass="14757">MVHRPDDRMFSKKAVILTDAVGIFNGGAQKDLKTSLTWLGVSDIKKLGIGLLEGVIWNELSKKRRHQIIQKTQKLAKRYQRDFTVRKSIKISTLFFIMTKMHQGISKKENPLSADNQYWLDKGWIKR</sequence>
<gene>
    <name evidence="1" type="ORF">SDC9_151019</name>
</gene>
<reference evidence="1" key="1">
    <citation type="submission" date="2019-08" db="EMBL/GenBank/DDBJ databases">
        <authorList>
            <person name="Kucharzyk K."/>
            <person name="Murdoch R.W."/>
            <person name="Higgins S."/>
            <person name="Loffler F."/>
        </authorList>
    </citation>
    <scope>NUCLEOTIDE SEQUENCE</scope>
</reference>
<evidence type="ECO:0000313" key="1">
    <source>
        <dbReference type="EMBL" id="MPN03785.1"/>
    </source>
</evidence>
<dbReference type="Gene3D" id="3.40.50.360">
    <property type="match status" value="1"/>
</dbReference>